<dbReference type="OrthoDB" id="6339427at2759"/>
<feature type="transmembrane region" description="Helical" evidence="8">
    <location>
        <begin position="588"/>
        <end position="605"/>
    </location>
</feature>
<feature type="compositionally biased region" description="Basic residues" evidence="7">
    <location>
        <begin position="389"/>
        <end position="399"/>
    </location>
</feature>
<dbReference type="Pfam" id="PF00083">
    <property type="entry name" value="Sugar_tr"/>
    <property type="match status" value="2"/>
</dbReference>
<dbReference type="InterPro" id="IPR020846">
    <property type="entry name" value="MFS_dom"/>
</dbReference>
<dbReference type="GO" id="GO:0016020">
    <property type="term" value="C:membrane"/>
    <property type="evidence" value="ECO:0007669"/>
    <property type="project" value="UniProtKB-SubCell"/>
</dbReference>
<evidence type="ECO:0000256" key="2">
    <source>
        <dbReference type="ARBA" id="ARBA00010992"/>
    </source>
</evidence>
<evidence type="ECO:0000256" key="7">
    <source>
        <dbReference type="SAM" id="MobiDB-lite"/>
    </source>
</evidence>
<dbReference type="InterPro" id="IPR005828">
    <property type="entry name" value="MFS_sugar_transport-like"/>
</dbReference>
<dbReference type="InterPro" id="IPR003663">
    <property type="entry name" value="Sugar/inositol_transpt"/>
</dbReference>
<sequence length="764" mass="82464">MGAFVVAAVAAIGNLLQGWDGGAIAGALLYLKPEFHLEESPALEGEVVASTLVGAVAAVCIAGPSADWLGRKFMLCVSGVLYAIAALVMLWAPTVYVLIVGRLLVGCAIGLAATIAPILISESAPSEIRGQLATFPQFLGSGGLFLAYVMDFVLSLQPTVNWRFMLGILFVPALFYVILGLSVLPESPRWLVSKGRMNEAKKVLQNIRGQDDVDGEMALLVEGLGAGGETHIEEWLLKPAEKPVKDDDEESVIEEGQIKLFGPDDTTWIATPIVDEYGHSLANAISRSAMTDSRVSQFLDPVVTMMGSVQNSFQDMGLMSHDPYDEERWDEEAQTPRHGQHGSDDLETSLLSKQYGSGLSLPPMSRNNSTRGQAYTRSDSKSRSPMSRQHSRSRSRRAQSRSGSRGFGFSGHSRSYSKNVAPDGTTPEFSGSVGVGGGWQLAWRWDEGGKDGEEAGLKRVFLKNDGGEMSQYQSTMSLPGIHPQDADESFQAAVIVGQSTQFSKELMEEHPVGPAMMHPSETATRVPPIGNLWDHGVKRALFVGVCLQFLQQFSGINAVLYFTPQILMQSGAGDILGKLGLDAESSSILASGVTCFLMLPCIFLAMKLMDVSGRRGLLLATIPALTVSLVALVVVNLFNATGLIPAVISFLCVTVFICSFVAGFGPIPNILCSEIFPTRVRGTCIGICAGAMWSSNVIMTYSFPILNQNFGLQGVFGFFAVVTFVAWIFVFIYVPETKGQPLEVICEIFAMAARKDQEILEDDY</sequence>
<feature type="transmembrane region" description="Helical" evidence="8">
    <location>
        <begin position="99"/>
        <end position="120"/>
    </location>
</feature>
<feature type="transmembrane region" description="Helical" evidence="8">
    <location>
        <begin position="715"/>
        <end position="734"/>
    </location>
</feature>
<evidence type="ECO:0000256" key="4">
    <source>
        <dbReference type="ARBA" id="ARBA00022692"/>
    </source>
</evidence>
<feature type="compositionally biased region" description="Acidic residues" evidence="7">
    <location>
        <begin position="324"/>
        <end position="333"/>
    </location>
</feature>
<dbReference type="PROSITE" id="PS50850">
    <property type="entry name" value="MFS"/>
    <property type="match status" value="1"/>
</dbReference>
<feature type="compositionally biased region" description="Polar residues" evidence="7">
    <location>
        <begin position="365"/>
        <end position="377"/>
    </location>
</feature>
<keyword evidence="6 8" id="KW-0472">Membrane</keyword>
<feature type="transmembrane region" description="Helical" evidence="8">
    <location>
        <begin position="42"/>
        <end position="61"/>
    </location>
</feature>
<feature type="transmembrane region" description="Helical" evidence="8">
    <location>
        <begin position="540"/>
        <end position="562"/>
    </location>
</feature>
<feature type="transmembrane region" description="Helical" evidence="8">
    <location>
        <begin position="644"/>
        <end position="671"/>
    </location>
</feature>
<gene>
    <name evidence="10" type="ORF">KC19_4G074900</name>
</gene>
<evidence type="ECO:0000259" key="9">
    <source>
        <dbReference type="PROSITE" id="PS50850"/>
    </source>
</evidence>
<comment type="similarity">
    <text evidence="2">Belongs to the major facilitator superfamily. Sugar transporter (TC 2.A.1.1) family.</text>
</comment>
<evidence type="ECO:0000256" key="6">
    <source>
        <dbReference type="ARBA" id="ARBA00023136"/>
    </source>
</evidence>
<comment type="caution">
    <text evidence="10">The sequence shown here is derived from an EMBL/GenBank/DDBJ whole genome shotgun (WGS) entry which is preliminary data.</text>
</comment>
<dbReference type="SUPFAM" id="SSF103473">
    <property type="entry name" value="MFS general substrate transporter"/>
    <property type="match status" value="1"/>
</dbReference>
<feature type="transmembrane region" description="Helical" evidence="8">
    <location>
        <begin position="162"/>
        <end position="184"/>
    </location>
</feature>
<evidence type="ECO:0000256" key="8">
    <source>
        <dbReference type="SAM" id="Phobius"/>
    </source>
</evidence>
<evidence type="ECO:0000313" key="11">
    <source>
        <dbReference type="Proteomes" id="UP000822688"/>
    </source>
</evidence>
<name>A0A8T0I8V8_CERPU</name>
<dbReference type="InterPro" id="IPR005829">
    <property type="entry name" value="Sugar_transporter_CS"/>
</dbReference>
<evidence type="ECO:0000256" key="1">
    <source>
        <dbReference type="ARBA" id="ARBA00004141"/>
    </source>
</evidence>
<dbReference type="PROSITE" id="PS00216">
    <property type="entry name" value="SUGAR_TRANSPORT_1"/>
    <property type="match status" value="1"/>
</dbReference>
<keyword evidence="3" id="KW-0813">Transport</keyword>
<accession>A0A8T0I8V8</accession>
<dbReference type="PANTHER" id="PTHR48020">
    <property type="entry name" value="PROTON MYO-INOSITOL COTRANSPORTER"/>
    <property type="match status" value="1"/>
</dbReference>
<feature type="domain" description="Major facilitator superfamily (MFS) profile" evidence="9">
    <location>
        <begin position="6"/>
        <end position="738"/>
    </location>
</feature>
<dbReference type="InterPro" id="IPR036259">
    <property type="entry name" value="MFS_trans_sf"/>
</dbReference>
<dbReference type="Proteomes" id="UP000822688">
    <property type="component" value="Chromosome 4"/>
</dbReference>
<evidence type="ECO:0000256" key="5">
    <source>
        <dbReference type="ARBA" id="ARBA00022989"/>
    </source>
</evidence>
<feature type="transmembrane region" description="Helical" evidence="8">
    <location>
        <begin position="132"/>
        <end position="150"/>
    </location>
</feature>
<evidence type="ECO:0000256" key="3">
    <source>
        <dbReference type="ARBA" id="ARBA00022448"/>
    </source>
</evidence>
<organism evidence="10 11">
    <name type="scientific">Ceratodon purpureus</name>
    <name type="common">Fire moss</name>
    <name type="synonym">Dicranum purpureum</name>
    <dbReference type="NCBI Taxonomy" id="3225"/>
    <lineage>
        <taxon>Eukaryota</taxon>
        <taxon>Viridiplantae</taxon>
        <taxon>Streptophyta</taxon>
        <taxon>Embryophyta</taxon>
        <taxon>Bryophyta</taxon>
        <taxon>Bryophytina</taxon>
        <taxon>Bryopsida</taxon>
        <taxon>Dicranidae</taxon>
        <taxon>Pseudoditrichales</taxon>
        <taxon>Ditrichaceae</taxon>
        <taxon>Ceratodon</taxon>
    </lineage>
</organism>
<keyword evidence="11" id="KW-1185">Reference proteome</keyword>
<dbReference type="AlphaFoldDB" id="A0A8T0I8V8"/>
<evidence type="ECO:0000313" key="10">
    <source>
        <dbReference type="EMBL" id="KAG0579131.1"/>
    </source>
</evidence>
<proteinExistence type="inferred from homology"/>
<feature type="transmembrane region" description="Helical" evidence="8">
    <location>
        <begin position="617"/>
        <end position="638"/>
    </location>
</feature>
<feature type="region of interest" description="Disordered" evidence="7">
    <location>
        <begin position="316"/>
        <end position="433"/>
    </location>
</feature>
<protein>
    <recommendedName>
        <fullName evidence="9">Major facilitator superfamily (MFS) profile domain-containing protein</fullName>
    </recommendedName>
</protein>
<dbReference type="Gene3D" id="1.20.1250.20">
    <property type="entry name" value="MFS general substrate transporter like domains"/>
    <property type="match status" value="2"/>
</dbReference>
<feature type="transmembrane region" description="Helical" evidence="8">
    <location>
        <begin position="73"/>
        <end position="93"/>
    </location>
</feature>
<dbReference type="PANTHER" id="PTHR48020:SF35">
    <property type="entry name" value="SUGAR TRANSPORTER"/>
    <property type="match status" value="1"/>
</dbReference>
<dbReference type="FunFam" id="1.20.1250.20:FF:000345">
    <property type="entry name" value="Monosaccharide-sensing protein 3"/>
    <property type="match status" value="1"/>
</dbReference>
<reference evidence="10" key="1">
    <citation type="submission" date="2020-06" db="EMBL/GenBank/DDBJ databases">
        <title>WGS assembly of Ceratodon purpureus strain R40.</title>
        <authorList>
            <person name="Carey S.B."/>
            <person name="Jenkins J."/>
            <person name="Shu S."/>
            <person name="Lovell J.T."/>
            <person name="Sreedasyam A."/>
            <person name="Maumus F."/>
            <person name="Tiley G.P."/>
            <person name="Fernandez-Pozo N."/>
            <person name="Barry K."/>
            <person name="Chen C."/>
            <person name="Wang M."/>
            <person name="Lipzen A."/>
            <person name="Daum C."/>
            <person name="Saski C.A."/>
            <person name="Payton A.C."/>
            <person name="Mcbreen J.C."/>
            <person name="Conrad R.E."/>
            <person name="Kollar L.M."/>
            <person name="Olsson S."/>
            <person name="Huttunen S."/>
            <person name="Landis J.B."/>
            <person name="Wickett N.J."/>
            <person name="Johnson M.G."/>
            <person name="Rensing S.A."/>
            <person name="Grimwood J."/>
            <person name="Schmutz J."/>
            <person name="Mcdaniel S.F."/>
        </authorList>
    </citation>
    <scope>NUCLEOTIDE SEQUENCE</scope>
    <source>
        <strain evidence="10">R40</strain>
    </source>
</reference>
<keyword evidence="5 8" id="KW-1133">Transmembrane helix</keyword>
<dbReference type="PRINTS" id="PR00171">
    <property type="entry name" value="SUGRTRNSPORT"/>
</dbReference>
<dbReference type="FunFam" id="1.20.1250.20:FF:000461">
    <property type="entry name" value="Monosaccharide-sensing protein 3"/>
    <property type="match status" value="1"/>
</dbReference>
<dbReference type="GO" id="GO:0022857">
    <property type="term" value="F:transmembrane transporter activity"/>
    <property type="evidence" value="ECO:0007669"/>
    <property type="project" value="InterPro"/>
</dbReference>
<keyword evidence="4 8" id="KW-0812">Transmembrane</keyword>
<feature type="transmembrane region" description="Helical" evidence="8">
    <location>
        <begin position="683"/>
        <end position="703"/>
    </location>
</feature>
<comment type="subcellular location">
    <subcellularLocation>
        <location evidence="1">Membrane</location>
        <topology evidence="1">Multi-pass membrane protein</topology>
    </subcellularLocation>
</comment>
<dbReference type="InterPro" id="IPR050814">
    <property type="entry name" value="Myo-inositol_Transporter"/>
</dbReference>
<dbReference type="EMBL" id="CM026424">
    <property type="protein sequence ID" value="KAG0579131.1"/>
    <property type="molecule type" value="Genomic_DNA"/>
</dbReference>